<gene>
    <name evidence="2" type="ORF">EDS130_LOCUS2270</name>
</gene>
<evidence type="ECO:0000313" key="3">
    <source>
        <dbReference type="Proteomes" id="UP000663852"/>
    </source>
</evidence>
<keyword evidence="1" id="KW-1133">Transmembrane helix</keyword>
<organism evidence="2 3">
    <name type="scientific">Adineta ricciae</name>
    <name type="common">Rotifer</name>
    <dbReference type="NCBI Taxonomy" id="249248"/>
    <lineage>
        <taxon>Eukaryota</taxon>
        <taxon>Metazoa</taxon>
        <taxon>Spiralia</taxon>
        <taxon>Gnathifera</taxon>
        <taxon>Rotifera</taxon>
        <taxon>Eurotatoria</taxon>
        <taxon>Bdelloidea</taxon>
        <taxon>Adinetida</taxon>
        <taxon>Adinetidae</taxon>
        <taxon>Adineta</taxon>
    </lineage>
</organism>
<name>A0A813PGC5_ADIRI</name>
<accession>A0A813PGC5</accession>
<protein>
    <submittedName>
        <fullName evidence="2">Uncharacterized protein</fullName>
    </submittedName>
</protein>
<evidence type="ECO:0000256" key="1">
    <source>
        <dbReference type="SAM" id="Phobius"/>
    </source>
</evidence>
<reference evidence="2" key="1">
    <citation type="submission" date="2021-02" db="EMBL/GenBank/DDBJ databases">
        <authorList>
            <person name="Nowell W R."/>
        </authorList>
    </citation>
    <scope>NUCLEOTIDE SEQUENCE</scope>
</reference>
<feature type="transmembrane region" description="Helical" evidence="1">
    <location>
        <begin position="80"/>
        <end position="101"/>
    </location>
</feature>
<evidence type="ECO:0000313" key="2">
    <source>
        <dbReference type="EMBL" id="CAF0750755.1"/>
    </source>
</evidence>
<comment type="caution">
    <text evidence="2">The sequence shown here is derived from an EMBL/GenBank/DDBJ whole genome shotgun (WGS) entry which is preliminary data.</text>
</comment>
<dbReference type="EMBL" id="CAJNOJ010000005">
    <property type="protein sequence ID" value="CAF0750755.1"/>
    <property type="molecule type" value="Genomic_DNA"/>
</dbReference>
<dbReference type="AlphaFoldDB" id="A0A813PGC5"/>
<dbReference type="Proteomes" id="UP000663852">
    <property type="component" value="Unassembled WGS sequence"/>
</dbReference>
<keyword evidence="1" id="KW-0812">Transmembrane</keyword>
<keyword evidence="1" id="KW-0472">Membrane</keyword>
<feature type="transmembrane region" description="Helical" evidence="1">
    <location>
        <begin position="5"/>
        <end position="23"/>
    </location>
</feature>
<proteinExistence type="predicted"/>
<sequence length="105" mass="12422">MCSRWWIIVIFLLIFLTIQWQTYDRFTSPCALVNADSLNNPTRQQRIVRVLVNSNKERQELRNEARPFEYICMPSTATIIFSRSTIMIILLISMWTVMHAVGNFH</sequence>